<dbReference type="EMBL" id="KQ086151">
    <property type="protein sequence ID" value="KLO07255.1"/>
    <property type="molecule type" value="Genomic_DNA"/>
</dbReference>
<sequence length="791" mass="89661">MSFEHHTPLFRTDTHSSISTNATAPNLAGPGRNLGLLLDRGGKQVESLLNKFSKGHRFANVATQTSQTLLIGTEIQPSVSTNATAPNLPGPGRNLGLLLDSVGNRIESLLNKYANHVGMGPASVAQEIRLLSRHNELEIGDPRRYLIPPRQLPQQEKKALKKKCKKLLKFVRSTLLSTQVTALEEVATLAIEDSLIRLLFSECNLKCFEPDLLLSSTKTLASIRETATHELWSSVILRSECDPHRRSLENSIFEPNTSFIAARYILSLIRSASDLDHFMFWILNVYVETAIKTWWNVEWSNLSKCLCGFMQVGPGQSTLIGGICRDLVNVDGGKQVVKERHSFAEFIRMFCPLPRVDFAAGSGASDFETNYVKTSDWYLDECAPFYMSILTTLSGSENIREQLSFIQQIDYKTRRLLEDTALLDEICVAYCHLKHFSRSLDDSNLNGQPLAKFLAVNLCSMNRYFKLSMFLDENLDSKPFLFSINLARRVNPTYMRATRRFVSRGFPVMFLLRLIVDGVCRFVATESFESFSRDSEASEMKRNLIRRMFKRYFGRNIDVDILLYYHDQLLTIKVGEADSFDATGHFPIITGYDKSGRALYYAEAYWDRLKSSLSSSVLDGSKTVMFADELGKAQTSNKFTVEVLRYDPTDLLERPASCLEGAMDPTGPLHWRKLWPARDPHFQSLMSDEDYGNLKTTLLPFLDRCAHDANELKKANLEAQNRDHAERTVNLRYFRVLPFAKNRVVYPMSQDEDEIFVDQRKADMQINGTRGNDSHGDEQAGSSFKGEEATK</sequence>
<feature type="region of interest" description="Disordered" evidence="1">
    <location>
        <begin position="762"/>
        <end position="791"/>
    </location>
</feature>
<feature type="region of interest" description="Disordered" evidence="1">
    <location>
        <begin position="1"/>
        <end position="31"/>
    </location>
</feature>
<reference evidence="2 3" key="1">
    <citation type="submission" date="2015-04" db="EMBL/GenBank/DDBJ databases">
        <title>Complete genome sequence of Schizopora paradoxa KUC8140, a cosmopolitan wood degrader in East Asia.</title>
        <authorList>
            <consortium name="DOE Joint Genome Institute"/>
            <person name="Min B."/>
            <person name="Park H."/>
            <person name="Jang Y."/>
            <person name="Kim J.-J."/>
            <person name="Kim K.H."/>
            <person name="Pangilinan J."/>
            <person name="Lipzen A."/>
            <person name="Riley R."/>
            <person name="Grigoriev I.V."/>
            <person name="Spatafora J.W."/>
            <person name="Choi I.-G."/>
        </authorList>
    </citation>
    <scope>NUCLEOTIDE SEQUENCE [LARGE SCALE GENOMIC DNA]</scope>
    <source>
        <strain evidence="2 3">KUC8140</strain>
    </source>
</reference>
<dbReference type="AlphaFoldDB" id="A0A0H2R630"/>
<evidence type="ECO:0000256" key="1">
    <source>
        <dbReference type="SAM" id="MobiDB-lite"/>
    </source>
</evidence>
<evidence type="ECO:0000313" key="2">
    <source>
        <dbReference type="EMBL" id="KLO07255.1"/>
    </source>
</evidence>
<dbReference type="Proteomes" id="UP000053477">
    <property type="component" value="Unassembled WGS sequence"/>
</dbReference>
<accession>A0A0H2R630</accession>
<gene>
    <name evidence="2" type="ORF">SCHPADRAFT_945441</name>
</gene>
<dbReference type="OrthoDB" id="3332345at2759"/>
<keyword evidence="3" id="KW-1185">Reference proteome</keyword>
<evidence type="ECO:0000313" key="3">
    <source>
        <dbReference type="Proteomes" id="UP000053477"/>
    </source>
</evidence>
<feature type="compositionally biased region" description="Polar residues" evidence="1">
    <location>
        <begin position="15"/>
        <end position="24"/>
    </location>
</feature>
<organism evidence="2 3">
    <name type="scientific">Schizopora paradoxa</name>
    <dbReference type="NCBI Taxonomy" id="27342"/>
    <lineage>
        <taxon>Eukaryota</taxon>
        <taxon>Fungi</taxon>
        <taxon>Dikarya</taxon>
        <taxon>Basidiomycota</taxon>
        <taxon>Agaricomycotina</taxon>
        <taxon>Agaricomycetes</taxon>
        <taxon>Hymenochaetales</taxon>
        <taxon>Schizoporaceae</taxon>
        <taxon>Schizopora</taxon>
    </lineage>
</organism>
<name>A0A0H2R630_9AGAM</name>
<protein>
    <submittedName>
        <fullName evidence="2">Uncharacterized protein</fullName>
    </submittedName>
</protein>
<dbReference type="InParanoid" id="A0A0H2R630"/>
<proteinExistence type="predicted"/>